<evidence type="ECO:0000313" key="2">
    <source>
        <dbReference type="EMBL" id="MBD2770647.1"/>
    </source>
</evidence>
<name>A0A8J6XI58_9CYAN</name>
<keyword evidence="1" id="KW-0472">Membrane</keyword>
<evidence type="ECO:0000256" key="1">
    <source>
        <dbReference type="SAM" id="Phobius"/>
    </source>
</evidence>
<sequence>MSTRKASIRRNYQTLWNWWRLKAASFSPELLVVMGIILFVFIGLIAYATGRMHLATSAQNNASAINGVEHNKLAIPFLWSIGSALVTLYLTVIDARIKKKQHTTEQGQVSQNDSDYHVEYFSLMTHSLGDQPDRLDGLNESIDRLRRQLGENKFKETLNEKSTEFLARLKAAGELNEGLEYDEKDPESFVAAIRAACDEALCESVPNKIATELFYNCMYAYIRAWLVCSIHYGRSTQYSNSLPIDSIFYQDPNRKQKYVIALKSLKRKFSRQPTDKFLKTKESRKVVDKYMTELITLIEQKNPKEVQHLNRHADPRII</sequence>
<dbReference type="EMBL" id="JACXAE010000007">
    <property type="protein sequence ID" value="MBD2770647.1"/>
    <property type="molecule type" value="Genomic_DNA"/>
</dbReference>
<evidence type="ECO:0000313" key="3">
    <source>
        <dbReference type="Proteomes" id="UP000629098"/>
    </source>
</evidence>
<accession>A0A8J6XI58</accession>
<keyword evidence="1" id="KW-0812">Transmembrane</keyword>
<keyword evidence="1" id="KW-1133">Transmembrane helix</keyword>
<keyword evidence="3" id="KW-1185">Reference proteome</keyword>
<dbReference type="AlphaFoldDB" id="A0A8J6XI58"/>
<dbReference type="Proteomes" id="UP000629098">
    <property type="component" value="Unassembled WGS sequence"/>
</dbReference>
<organism evidence="2 3">
    <name type="scientific">Iningainema tapete BLCC-T55</name>
    <dbReference type="NCBI Taxonomy" id="2748662"/>
    <lineage>
        <taxon>Bacteria</taxon>
        <taxon>Bacillati</taxon>
        <taxon>Cyanobacteriota</taxon>
        <taxon>Cyanophyceae</taxon>
        <taxon>Nostocales</taxon>
        <taxon>Scytonemataceae</taxon>
        <taxon>Iningainema tapete</taxon>
    </lineage>
</organism>
<reference evidence="2" key="1">
    <citation type="submission" date="2020-09" db="EMBL/GenBank/DDBJ databases">
        <title>Iningainema tapete sp. nov. (Scytonemataceae, Cyanobacteria) from greenhouses in central Florida (USA) produces two types of nodularin with biosynthetic potential for microcystin-LR and anabaenopeptins.</title>
        <authorList>
            <person name="Berthold D.E."/>
            <person name="Lefler F.W."/>
            <person name="Huang I.-S."/>
            <person name="Abdulla H."/>
            <person name="Zimba P.V."/>
            <person name="Laughinghouse H.D. IV."/>
        </authorList>
    </citation>
    <scope>NUCLEOTIDE SEQUENCE</scope>
    <source>
        <strain evidence="2">BLCCT55</strain>
    </source>
</reference>
<proteinExistence type="predicted"/>
<feature type="transmembrane region" description="Helical" evidence="1">
    <location>
        <begin position="73"/>
        <end position="92"/>
    </location>
</feature>
<protein>
    <submittedName>
        <fullName evidence="2">Uncharacterized protein</fullName>
    </submittedName>
</protein>
<gene>
    <name evidence="2" type="ORF">ICL16_00530</name>
</gene>
<dbReference type="RefSeq" id="WP_190824946.1">
    <property type="nucleotide sequence ID" value="NZ_CAWPPI010000007.1"/>
</dbReference>
<feature type="transmembrane region" description="Helical" evidence="1">
    <location>
        <begin position="30"/>
        <end position="48"/>
    </location>
</feature>
<comment type="caution">
    <text evidence="2">The sequence shown here is derived from an EMBL/GenBank/DDBJ whole genome shotgun (WGS) entry which is preliminary data.</text>
</comment>